<evidence type="ECO:0000256" key="6">
    <source>
        <dbReference type="ARBA" id="ARBA00023098"/>
    </source>
</evidence>
<dbReference type="EC" id="2.7.8.7" evidence="10"/>
<evidence type="ECO:0000256" key="5">
    <source>
        <dbReference type="ARBA" id="ARBA00022842"/>
    </source>
</evidence>
<evidence type="ECO:0000259" key="9">
    <source>
        <dbReference type="Pfam" id="PF01648"/>
    </source>
</evidence>
<accession>A0A1J5T5N4</accession>
<dbReference type="InterPro" id="IPR002582">
    <property type="entry name" value="ACPS"/>
</dbReference>
<dbReference type="HAMAP" id="MF_00101">
    <property type="entry name" value="AcpS"/>
    <property type="match status" value="1"/>
</dbReference>
<reference evidence="10" key="1">
    <citation type="submission" date="2016-10" db="EMBL/GenBank/DDBJ databases">
        <title>Sequence of Gallionella enrichment culture.</title>
        <authorList>
            <person name="Poehlein A."/>
            <person name="Muehling M."/>
            <person name="Daniel R."/>
        </authorList>
    </citation>
    <scope>NUCLEOTIDE SEQUENCE</scope>
</reference>
<dbReference type="FunFam" id="3.90.470.20:FF:000001">
    <property type="entry name" value="Holo-[acyl-carrier-protein] synthase"/>
    <property type="match status" value="1"/>
</dbReference>
<organism evidence="10">
    <name type="scientific">mine drainage metagenome</name>
    <dbReference type="NCBI Taxonomy" id="410659"/>
    <lineage>
        <taxon>unclassified sequences</taxon>
        <taxon>metagenomes</taxon>
        <taxon>ecological metagenomes</taxon>
    </lineage>
</organism>
<dbReference type="GO" id="GO:0006633">
    <property type="term" value="P:fatty acid biosynthetic process"/>
    <property type="evidence" value="ECO:0007669"/>
    <property type="project" value="UniProtKB-KW"/>
</dbReference>
<dbReference type="InterPro" id="IPR008278">
    <property type="entry name" value="4-PPantetheinyl_Trfase_dom"/>
</dbReference>
<dbReference type="GO" id="GO:0000287">
    <property type="term" value="F:magnesium ion binding"/>
    <property type="evidence" value="ECO:0007669"/>
    <property type="project" value="InterPro"/>
</dbReference>
<evidence type="ECO:0000256" key="7">
    <source>
        <dbReference type="ARBA" id="ARBA00023160"/>
    </source>
</evidence>
<keyword evidence="5" id="KW-0460">Magnesium</keyword>
<dbReference type="NCBIfam" id="TIGR00556">
    <property type="entry name" value="pantethn_trn"/>
    <property type="match status" value="1"/>
</dbReference>
<comment type="caution">
    <text evidence="10">The sequence shown here is derived from an EMBL/GenBank/DDBJ whole genome shotgun (WGS) entry which is preliminary data.</text>
</comment>
<evidence type="ECO:0000256" key="3">
    <source>
        <dbReference type="ARBA" id="ARBA00022723"/>
    </source>
</evidence>
<evidence type="ECO:0000313" key="10">
    <source>
        <dbReference type="EMBL" id="OIR16193.1"/>
    </source>
</evidence>
<dbReference type="InterPro" id="IPR037143">
    <property type="entry name" value="4-PPantetheinyl_Trfase_dom_sf"/>
</dbReference>
<comment type="catalytic activity">
    <reaction evidence="8">
        <text>apo-[ACP] + CoA = holo-[ACP] + adenosine 3',5'-bisphosphate + H(+)</text>
        <dbReference type="Rhea" id="RHEA:12068"/>
        <dbReference type="Rhea" id="RHEA-COMP:9685"/>
        <dbReference type="Rhea" id="RHEA-COMP:9690"/>
        <dbReference type="ChEBI" id="CHEBI:15378"/>
        <dbReference type="ChEBI" id="CHEBI:29999"/>
        <dbReference type="ChEBI" id="CHEBI:57287"/>
        <dbReference type="ChEBI" id="CHEBI:58343"/>
        <dbReference type="ChEBI" id="CHEBI:64479"/>
        <dbReference type="EC" id="2.7.8.7"/>
    </reaction>
</comment>
<dbReference type="AlphaFoldDB" id="A0A1J5T5N4"/>
<gene>
    <name evidence="10" type="primary">acpS_2</name>
    <name evidence="10" type="ORF">GALL_29130</name>
</gene>
<evidence type="ECO:0000256" key="2">
    <source>
        <dbReference type="ARBA" id="ARBA00022679"/>
    </source>
</evidence>
<evidence type="ECO:0000256" key="4">
    <source>
        <dbReference type="ARBA" id="ARBA00022832"/>
    </source>
</evidence>
<protein>
    <submittedName>
        <fullName evidence="10">Holo-[acyl-carrier-protein] synthase</fullName>
        <ecNumber evidence="10">2.7.8.7</ecNumber>
    </submittedName>
</protein>
<dbReference type="GO" id="GO:0008897">
    <property type="term" value="F:holo-[acyl-carrier-protein] synthase activity"/>
    <property type="evidence" value="ECO:0007669"/>
    <property type="project" value="UniProtKB-EC"/>
</dbReference>
<dbReference type="Pfam" id="PF01648">
    <property type="entry name" value="ACPS"/>
    <property type="match status" value="1"/>
</dbReference>
<keyword evidence="4" id="KW-0276">Fatty acid metabolism</keyword>
<keyword evidence="2 10" id="KW-0808">Transferase</keyword>
<dbReference type="EMBL" id="MLJW01000007">
    <property type="protein sequence ID" value="OIR16193.1"/>
    <property type="molecule type" value="Genomic_DNA"/>
</dbReference>
<dbReference type="Gene3D" id="3.90.470.20">
    <property type="entry name" value="4'-phosphopantetheinyl transferase domain"/>
    <property type="match status" value="1"/>
</dbReference>
<keyword evidence="7" id="KW-0275">Fatty acid biosynthesis</keyword>
<dbReference type="NCBIfam" id="TIGR00516">
    <property type="entry name" value="acpS"/>
    <property type="match status" value="1"/>
</dbReference>
<dbReference type="InterPro" id="IPR004568">
    <property type="entry name" value="Ppantetheine-prot_Trfase_dom"/>
</dbReference>
<keyword evidence="1" id="KW-0444">Lipid biosynthesis</keyword>
<feature type="domain" description="4'-phosphopantetheinyl transferase" evidence="9">
    <location>
        <begin position="4"/>
        <end position="95"/>
    </location>
</feature>
<keyword evidence="6" id="KW-0443">Lipid metabolism</keyword>
<sequence>MIFGIGTDIVAVARIEAANARHGAAFAKRILSAQELEEYASQVHPARFLSKRFAAKEAFAKATGYGLRHPVSLHHITVSHDEMGKPIFLFDTELSAYLQRLGIARHHLSISDERDTAVAFVILEGMD</sequence>
<proteinExistence type="inferred from homology"/>
<evidence type="ECO:0000256" key="8">
    <source>
        <dbReference type="ARBA" id="ARBA00050875"/>
    </source>
</evidence>
<keyword evidence="3" id="KW-0479">Metal-binding</keyword>
<evidence type="ECO:0000256" key="1">
    <source>
        <dbReference type="ARBA" id="ARBA00022516"/>
    </source>
</evidence>
<name>A0A1J5T5N4_9ZZZZ</name>
<dbReference type="SUPFAM" id="SSF56214">
    <property type="entry name" value="4'-phosphopantetheinyl transferase"/>
    <property type="match status" value="1"/>
</dbReference>